<dbReference type="AlphaFoldDB" id="A0A250XLE5"/>
<feature type="transmembrane region" description="Helical" evidence="2">
    <location>
        <begin position="458"/>
        <end position="482"/>
    </location>
</feature>
<evidence type="ECO:0000256" key="2">
    <source>
        <dbReference type="SAM" id="Phobius"/>
    </source>
</evidence>
<dbReference type="Proteomes" id="UP000232323">
    <property type="component" value="Unassembled WGS sequence"/>
</dbReference>
<evidence type="ECO:0000313" key="5">
    <source>
        <dbReference type="EMBL" id="GAX83843.1"/>
    </source>
</evidence>
<gene>
    <name evidence="5" type="ORF">CEUSTIGMA_g11267.t1</name>
</gene>
<dbReference type="EC" id="2.3.1.-" evidence="1"/>
<dbReference type="InterPro" id="IPR012328">
    <property type="entry name" value="Chalcone/stilbene_synt_C"/>
</dbReference>
<dbReference type="UniPathway" id="UPA00094"/>
<dbReference type="InterPro" id="IPR013601">
    <property type="entry name" value="FAE1_typ3_polyketide_synth"/>
</dbReference>
<proteinExistence type="inferred from homology"/>
<dbReference type="GO" id="GO:0016020">
    <property type="term" value="C:membrane"/>
    <property type="evidence" value="ECO:0007669"/>
    <property type="project" value="InterPro"/>
</dbReference>
<dbReference type="InterPro" id="IPR012392">
    <property type="entry name" value="3-ktacl-CoA_syn"/>
</dbReference>
<comment type="caution">
    <text evidence="5">The sequence shown here is derived from an EMBL/GenBank/DDBJ whole genome shotgun (WGS) entry which is preliminary data.</text>
</comment>
<dbReference type="GO" id="GO:0006633">
    <property type="term" value="P:fatty acid biosynthetic process"/>
    <property type="evidence" value="ECO:0007669"/>
    <property type="project" value="UniProtKB-UniPathway"/>
</dbReference>
<keyword evidence="2" id="KW-0472">Membrane</keyword>
<dbReference type="PANTHER" id="PTHR31561">
    <property type="entry name" value="3-KETOACYL-COA SYNTHASE"/>
    <property type="match status" value="1"/>
</dbReference>
<accession>A0A250XLE5</accession>
<organism evidence="5 6">
    <name type="scientific">Chlamydomonas eustigma</name>
    <dbReference type="NCBI Taxonomy" id="1157962"/>
    <lineage>
        <taxon>Eukaryota</taxon>
        <taxon>Viridiplantae</taxon>
        <taxon>Chlorophyta</taxon>
        <taxon>core chlorophytes</taxon>
        <taxon>Chlorophyceae</taxon>
        <taxon>CS clade</taxon>
        <taxon>Chlamydomonadales</taxon>
        <taxon>Chlamydomonadaceae</taxon>
        <taxon>Chlamydomonas</taxon>
    </lineage>
</organism>
<name>A0A250XLE5_9CHLO</name>
<dbReference type="GO" id="GO:0016747">
    <property type="term" value="F:acyltransferase activity, transferring groups other than amino-acyl groups"/>
    <property type="evidence" value="ECO:0007669"/>
    <property type="project" value="InterPro"/>
</dbReference>
<dbReference type="CDD" id="cd00831">
    <property type="entry name" value="CHS_like"/>
    <property type="match status" value="1"/>
</dbReference>
<keyword evidence="2" id="KW-0812">Transmembrane</keyword>
<dbReference type="SUPFAM" id="SSF53901">
    <property type="entry name" value="Thiolase-like"/>
    <property type="match status" value="2"/>
</dbReference>
<keyword evidence="1" id="KW-0808">Transferase</keyword>
<feature type="domain" description="Chalcone/stilbene synthase C-terminal" evidence="3">
    <location>
        <begin position="330"/>
        <end position="397"/>
    </location>
</feature>
<dbReference type="Pfam" id="PF08392">
    <property type="entry name" value="FAE1_CUT1_RppA"/>
    <property type="match status" value="1"/>
</dbReference>
<evidence type="ECO:0000259" key="3">
    <source>
        <dbReference type="Pfam" id="PF02797"/>
    </source>
</evidence>
<protein>
    <recommendedName>
        <fullName evidence="1">3-ketoacyl-CoA synthase</fullName>
        <ecNumber evidence="1">2.3.1.-</ecNumber>
    </recommendedName>
</protein>
<dbReference type="PIRSF" id="PIRSF036417">
    <property type="entry name" value="3-ktacl-CoA_syn"/>
    <property type="match status" value="1"/>
</dbReference>
<keyword evidence="1" id="KW-0012">Acyltransferase</keyword>
<feature type="domain" description="FAE" evidence="4">
    <location>
        <begin position="12"/>
        <end position="295"/>
    </location>
</feature>
<evidence type="ECO:0000259" key="4">
    <source>
        <dbReference type="Pfam" id="PF08392"/>
    </source>
</evidence>
<dbReference type="EMBL" id="BEGY01000108">
    <property type="protein sequence ID" value="GAX83843.1"/>
    <property type="molecule type" value="Genomic_DNA"/>
</dbReference>
<reference evidence="5 6" key="1">
    <citation type="submission" date="2017-08" db="EMBL/GenBank/DDBJ databases">
        <title>Acidophilic green algal genome provides insights into adaptation to an acidic environment.</title>
        <authorList>
            <person name="Hirooka S."/>
            <person name="Hirose Y."/>
            <person name="Kanesaki Y."/>
            <person name="Higuchi S."/>
            <person name="Fujiwara T."/>
            <person name="Onuma R."/>
            <person name="Era A."/>
            <person name="Ohbayashi R."/>
            <person name="Uzuka A."/>
            <person name="Nozaki H."/>
            <person name="Yoshikawa H."/>
            <person name="Miyagishima S.Y."/>
        </authorList>
    </citation>
    <scope>NUCLEOTIDE SEQUENCE [LARGE SCALE GENOMIC DNA]</scope>
    <source>
        <strain evidence="5 6">NIES-2499</strain>
    </source>
</reference>
<keyword evidence="6" id="KW-1185">Reference proteome</keyword>
<comment type="pathway">
    <text evidence="1">Lipid metabolism; fatty acid biosynthesis.</text>
</comment>
<comment type="similarity">
    <text evidence="1">Belongs to the thiolase-like superfamily. Chalcone/stilbene synthases family.</text>
</comment>
<dbReference type="Pfam" id="PF02797">
    <property type="entry name" value="Chal_sti_synt_C"/>
    <property type="match status" value="1"/>
</dbReference>
<dbReference type="Gene3D" id="3.40.47.10">
    <property type="match status" value="2"/>
</dbReference>
<evidence type="ECO:0000313" key="6">
    <source>
        <dbReference type="Proteomes" id="UP000232323"/>
    </source>
</evidence>
<sequence length="486" mass="53839">MLLKFLSLCADPVYLIDVNCFKPPENLKVTHQAVLEAWSRLKVYSGDDIEFQRRVLEKSGLAKVGTYLPEAINPCHCGAEPRTGLDSAMEECKMTCVGALQGLLLKTGLQPTDIDILVTTCSIYCPTPSMASMLVNHFKMRTDIQSYHLGGMGCANGVVAINLIRDLLQAHPNANAVFVTTEVTTPAYYKGKDRHRQVPNLLFRMGASAVLLSNNAVSWGSRVKYRLRHHERVHAGQSEESYKAIHYSPDAEGINGIYLGKNVVTEASRGLTKAMWAVGPKVLSLKEKVKVVMSMTSGLLKKRVHSFDATGSSVQHQPYIPTFSKSVDHFLIHAGGAKVLDGLGKALRLSDWDLEPSRAVLHDYGNVSSSTTWYTMGYIESLRGVQKGDMVMQIGVGSGIKVGVNVWQAMRDINDVHLTWQHRVPPEQCLKRADGTLRRQEQFVDVSSLTRIHDFGRMMSWVLLICITLVFYMSSILGVLFVDVTA</sequence>
<dbReference type="STRING" id="1157962.A0A250XLE5"/>
<dbReference type="OrthoDB" id="329835at2759"/>
<keyword evidence="2" id="KW-1133">Transmembrane helix</keyword>
<evidence type="ECO:0000256" key="1">
    <source>
        <dbReference type="PIRNR" id="PIRNR036417"/>
    </source>
</evidence>
<dbReference type="InterPro" id="IPR016039">
    <property type="entry name" value="Thiolase-like"/>
</dbReference>